<name>A0A0R2JDX4_9LACO</name>
<evidence type="ECO:0000313" key="3">
    <source>
        <dbReference type="Proteomes" id="UP000051655"/>
    </source>
</evidence>
<organism evidence="2 3">
    <name type="scientific">Weissella kandleri</name>
    <dbReference type="NCBI Taxonomy" id="1616"/>
    <lineage>
        <taxon>Bacteria</taxon>
        <taxon>Bacillati</taxon>
        <taxon>Bacillota</taxon>
        <taxon>Bacilli</taxon>
        <taxon>Lactobacillales</taxon>
        <taxon>Lactobacillaceae</taxon>
        <taxon>Weissella</taxon>
    </lineage>
</organism>
<accession>A0A0R2JDX4</accession>
<dbReference type="RefSeq" id="WP_057753193.1">
    <property type="nucleotide sequence ID" value="NZ_JQBP01000001.1"/>
</dbReference>
<reference evidence="2 3" key="1">
    <citation type="journal article" date="2015" name="Genome Announc.">
        <title>Expanding the biotechnology potential of lactobacilli through comparative genomics of 213 strains and associated genera.</title>
        <authorList>
            <person name="Sun Z."/>
            <person name="Harris H.M."/>
            <person name="McCann A."/>
            <person name="Guo C."/>
            <person name="Argimon S."/>
            <person name="Zhang W."/>
            <person name="Yang X."/>
            <person name="Jeffery I.B."/>
            <person name="Cooney J.C."/>
            <person name="Kagawa T.F."/>
            <person name="Liu W."/>
            <person name="Song Y."/>
            <person name="Salvetti E."/>
            <person name="Wrobel A."/>
            <person name="Rasinkangas P."/>
            <person name="Parkhill J."/>
            <person name="Rea M.C."/>
            <person name="O'Sullivan O."/>
            <person name="Ritari J."/>
            <person name="Douillard F.P."/>
            <person name="Paul Ross R."/>
            <person name="Yang R."/>
            <person name="Briner A.E."/>
            <person name="Felis G.E."/>
            <person name="de Vos W.M."/>
            <person name="Barrangou R."/>
            <person name="Klaenhammer T.R."/>
            <person name="Caufield P.W."/>
            <person name="Cui Y."/>
            <person name="Zhang H."/>
            <person name="O'Toole P.W."/>
        </authorList>
    </citation>
    <scope>NUCLEOTIDE SEQUENCE [LARGE SCALE GENOMIC DNA]</scope>
    <source>
        <strain evidence="2 3">DSM 20593</strain>
    </source>
</reference>
<feature type="domain" description="Transcription regulator PadR C-terminal" evidence="1">
    <location>
        <begin position="4"/>
        <end position="57"/>
    </location>
</feature>
<dbReference type="STRING" id="1616.IV73_GL000027"/>
<evidence type="ECO:0000259" key="1">
    <source>
        <dbReference type="Pfam" id="PF10400"/>
    </source>
</evidence>
<protein>
    <recommendedName>
        <fullName evidence="1">Transcription regulator PadR C-terminal domain-containing protein</fullName>
    </recommendedName>
</protein>
<dbReference type="PATRIC" id="fig|1616.3.peg.27"/>
<dbReference type="Proteomes" id="UP000051655">
    <property type="component" value="Unassembled WGS sequence"/>
</dbReference>
<dbReference type="Pfam" id="PF10400">
    <property type="entry name" value="Vir_act_alpha_C"/>
    <property type="match status" value="1"/>
</dbReference>
<evidence type="ECO:0000313" key="2">
    <source>
        <dbReference type="EMBL" id="KRN75545.1"/>
    </source>
</evidence>
<dbReference type="AlphaFoldDB" id="A0A0R2JDX4"/>
<gene>
    <name evidence="2" type="ORF">IV73_GL000027</name>
</gene>
<dbReference type="Gene3D" id="6.10.140.190">
    <property type="match status" value="1"/>
</dbReference>
<comment type="caution">
    <text evidence="2">The sequence shown here is derived from an EMBL/GenBank/DDBJ whole genome shotgun (WGS) entry which is preliminary data.</text>
</comment>
<keyword evidence="3" id="KW-1185">Reference proteome</keyword>
<proteinExistence type="predicted"/>
<sequence>MYILKSSLKVHQEKLDHFLKRKEALFTHATDIQHDYGHYLILDRAIEREENHIVWLTSHQ</sequence>
<dbReference type="EMBL" id="JQBP01000001">
    <property type="protein sequence ID" value="KRN75545.1"/>
    <property type="molecule type" value="Genomic_DNA"/>
</dbReference>
<dbReference type="InterPro" id="IPR018309">
    <property type="entry name" value="Tscrpt_reg_PadR_C"/>
</dbReference>